<gene>
    <name evidence="2" type="ORF">HB662_16855</name>
</gene>
<evidence type="ECO:0000256" key="1">
    <source>
        <dbReference type="SAM" id="SignalP"/>
    </source>
</evidence>
<dbReference type="RefSeq" id="WP_168050994.1">
    <property type="nucleotide sequence ID" value="NZ_JAATJR010000005.1"/>
</dbReference>
<feature type="chain" id="PRO_5046168037" evidence="1">
    <location>
        <begin position="30"/>
        <end position="213"/>
    </location>
</feature>
<evidence type="ECO:0000313" key="2">
    <source>
        <dbReference type="EMBL" id="NKE46455.1"/>
    </source>
</evidence>
<comment type="caution">
    <text evidence="2">The sequence shown here is derived from an EMBL/GenBank/DDBJ whole genome shotgun (WGS) entry which is preliminary data.</text>
</comment>
<keyword evidence="3" id="KW-1185">Reference proteome</keyword>
<protein>
    <submittedName>
        <fullName evidence="2">Uncharacterized protein</fullName>
    </submittedName>
</protein>
<sequence length="213" mass="24549">MMRLPLMHRRRLLPAFLLLAALLAPGVVAAQEARETSEIITVEVAGRTFRLPLAYLPARPPAEALERMRRQQVNRWNSFGFAFQMPGGQPLPAPIATTGRLYLRPEEMRPSEPEGYAVLISPVLRVQEWREGMPAEWRITPPERRLRNILLDTRWHEYGTHTGMIEIRPLAGQEHIGIYYYGSRLYPELGLAASFLMNWQALVLLKTWEVRQL</sequence>
<dbReference type="EMBL" id="JAAVTX010000005">
    <property type="protein sequence ID" value="NKE46455.1"/>
    <property type="molecule type" value="Genomic_DNA"/>
</dbReference>
<feature type="signal peptide" evidence="1">
    <location>
        <begin position="1"/>
        <end position="29"/>
    </location>
</feature>
<evidence type="ECO:0000313" key="3">
    <source>
        <dbReference type="Proteomes" id="UP000765160"/>
    </source>
</evidence>
<name>A0ABX1F285_9PROT</name>
<organism evidence="2 3">
    <name type="scientific">Falsiroseomonas frigidaquae</name>
    <dbReference type="NCBI Taxonomy" id="487318"/>
    <lineage>
        <taxon>Bacteria</taxon>
        <taxon>Pseudomonadati</taxon>
        <taxon>Pseudomonadota</taxon>
        <taxon>Alphaproteobacteria</taxon>
        <taxon>Acetobacterales</taxon>
        <taxon>Roseomonadaceae</taxon>
        <taxon>Falsiroseomonas</taxon>
    </lineage>
</organism>
<dbReference type="Proteomes" id="UP000765160">
    <property type="component" value="Unassembled WGS sequence"/>
</dbReference>
<keyword evidence="1" id="KW-0732">Signal</keyword>
<reference evidence="2 3" key="1">
    <citation type="submission" date="2020-03" db="EMBL/GenBank/DDBJ databases">
        <title>Roseomonas selenitidurans sp. nov. isolated from soil.</title>
        <authorList>
            <person name="Liu H."/>
        </authorList>
    </citation>
    <scope>NUCLEOTIDE SEQUENCE [LARGE SCALE GENOMIC DNA]</scope>
    <source>
        <strain evidence="2 3">JCM 15073</strain>
    </source>
</reference>
<proteinExistence type="predicted"/>
<accession>A0ABX1F285</accession>